<keyword evidence="3" id="KW-1185">Reference proteome</keyword>
<accession>A0A917D0H5</accession>
<reference evidence="2" key="2">
    <citation type="submission" date="2020-09" db="EMBL/GenBank/DDBJ databases">
        <authorList>
            <person name="Sun Q."/>
            <person name="Zhou Y."/>
        </authorList>
    </citation>
    <scope>NUCLEOTIDE SEQUENCE</scope>
    <source>
        <strain evidence="2">CGMCC 1.16134</strain>
    </source>
</reference>
<dbReference type="InterPro" id="IPR012337">
    <property type="entry name" value="RNaseH-like_sf"/>
</dbReference>
<dbReference type="AlphaFoldDB" id="A0A917D0H5"/>
<dbReference type="SUPFAM" id="SSF53098">
    <property type="entry name" value="Ribonuclease H-like"/>
    <property type="match status" value="1"/>
</dbReference>
<proteinExistence type="predicted"/>
<evidence type="ECO:0000313" key="3">
    <source>
        <dbReference type="Proteomes" id="UP000637643"/>
    </source>
</evidence>
<protein>
    <recommendedName>
        <fullName evidence="1">Transposase IS701-like DDE domain-containing protein</fullName>
    </recommendedName>
</protein>
<reference evidence="2" key="1">
    <citation type="journal article" date="2014" name="Int. J. Syst. Evol. Microbiol.">
        <title>Complete genome sequence of Corynebacterium casei LMG S-19264T (=DSM 44701T), isolated from a smear-ripened cheese.</title>
        <authorList>
            <consortium name="US DOE Joint Genome Institute (JGI-PGF)"/>
            <person name="Walter F."/>
            <person name="Albersmeier A."/>
            <person name="Kalinowski J."/>
            <person name="Ruckert C."/>
        </authorList>
    </citation>
    <scope>NUCLEOTIDE SEQUENCE</scope>
    <source>
        <strain evidence="2">CGMCC 1.16134</strain>
    </source>
</reference>
<organism evidence="2 3">
    <name type="scientific">Paenibacillus albidus</name>
    <dbReference type="NCBI Taxonomy" id="2041023"/>
    <lineage>
        <taxon>Bacteria</taxon>
        <taxon>Bacillati</taxon>
        <taxon>Bacillota</taxon>
        <taxon>Bacilli</taxon>
        <taxon>Bacillales</taxon>
        <taxon>Paenibacillaceae</taxon>
        <taxon>Paenibacillus</taxon>
    </lineage>
</organism>
<name>A0A917D0H5_9BACL</name>
<sequence length="106" mass="11914">MEWLARFKDHATGAYYKWFRMLTLGWSDGHTFLPLDFTLLSSVKAGLTGMNPGIDKRSCGYKRRKEAFHSAPHLVSELLDRAIASGVSAAYVLMDSWFARVVLATT</sequence>
<comment type="caution">
    <text evidence="2">The sequence shown here is derived from an EMBL/GenBank/DDBJ whole genome shotgun (WGS) entry which is preliminary data.</text>
</comment>
<gene>
    <name evidence="2" type="ORF">GCM10010912_57640</name>
</gene>
<evidence type="ECO:0000259" key="1">
    <source>
        <dbReference type="Pfam" id="PF13546"/>
    </source>
</evidence>
<dbReference type="InterPro" id="IPR038721">
    <property type="entry name" value="IS701-like_DDE_dom"/>
</dbReference>
<dbReference type="Pfam" id="PF13546">
    <property type="entry name" value="DDE_5"/>
    <property type="match status" value="1"/>
</dbReference>
<evidence type="ECO:0000313" key="2">
    <source>
        <dbReference type="EMBL" id="GGG05427.1"/>
    </source>
</evidence>
<dbReference type="Proteomes" id="UP000637643">
    <property type="component" value="Unassembled WGS sequence"/>
</dbReference>
<dbReference type="EMBL" id="BMKR01000039">
    <property type="protein sequence ID" value="GGG05427.1"/>
    <property type="molecule type" value="Genomic_DNA"/>
</dbReference>
<feature type="domain" description="Transposase IS701-like DDE" evidence="1">
    <location>
        <begin position="5"/>
        <end position="100"/>
    </location>
</feature>